<keyword evidence="3" id="KW-1185">Reference proteome</keyword>
<feature type="compositionally biased region" description="Basic and acidic residues" evidence="1">
    <location>
        <begin position="90"/>
        <end position="99"/>
    </location>
</feature>
<feature type="compositionally biased region" description="Polar residues" evidence="1">
    <location>
        <begin position="100"/>
        <end position="111"/>
    </location>
</feature>
<gene>
    <name evidence="2" type="ORF">AMORRO_LOCUS12598</name>
</gene>
<feature type="region of interest" description="Disordered" evidence="1">
    <location>
        <begin position="23"/>
        <end position="120"/>
    </location>
</feature>
<evidence type="ECO:0000313" key="2">
    <source>
        <dbReference type="EMBL" id="CAG8709327.1"/>
    </source>
</evidence>
<evidence type="ECO:0000256" key="1">
    <source>
        <dbReference type="SAM" id="MobiDB-lite"/>
    </source>
</evidence>
<feature type="compositionally biased region" description="Basic and acidic residues" evidence="1">
    <location>
        <begin position="58"/>
        <end position="74"/>
    </location>
</feature>
<feature type="compositionally biased region" description="Polar residues" evidence="1">
    <location>
        <begin position="25"/>
        <end position="51"/>
    </location>
</feature>
<name>A0A9N9HWD5_9GLOM</name>
<dbReference type="EMBL" id="CAJVPV010018956">
    <property type="protein sequence ID" value="CAG8709327.1"/>
    <property type="molecule type" value="Genomic_DNA"/>
</dbReference>
<organism evidence="2 3">
    <name type="scientific">Acaulospora morrowiae</name>
    <dbReference type="NCBI Taxonomy" id="94023"/>
    <lineage>
        <taxon>Eukaryota</taxon>
        <taxon>Fungi</taxon>
        <taxon>Fungi incertae sedis</taxon>
        <taxon>Mucoromycota</taxon>
        <taxon>Glomeromycotina</taxon>
        <taxon>Glomeromycetes</taxon>
        <taxon>Diversisporales</taxon>
        <taxon>Acaulosporaceae</taxon>
        <taxon>Acaulospora</taxon>
    </lineage>
</organism>
<sequence>HMPPQRFPSEELGLKNDNNVIYAYDQQQITSSSSYDQGKNNYGSDDVNSPKQLPPEFNENHHEVHDNGREKLDSIYDDYVSSYLNENDDELRSPERHPESSVSDSLTPSNVEQEEDEGLC</sequence>
<reference evidence="2" key="1">
    <citation type="submission" date="2021-06" db="EMBL/GenBank/DDBJ databases">
        <authorList>
            <person name="Kallberg Y."/>
            <person name="Tangrot J."/>
            <person name="Rosling A."/>
        </authorList>
    </citation>
    <scope>NUCLEOTIDE SEQUENCE</scope>
    <source>
        <strain evidence="2">CL551</strain>
    </source>
</reference>
<dbReference type="AlphaFoldDB" id="A0A9N9HWD5"/>
<feature type="non-terminal residue" evidence="2">
    <location>
        <position position="1"/>
    </location>
</feature>
<protein>
    <submittedName>
        <fullName evidence="2">5177_t:CDS:1</fullName>
    </submittedName>
</protein>
<comment type="caution">
    <text evidence="2">The sequence shown here is derived from an EMBL/GenBank/DDBJ whole genome shotgun (WGS) entry which is preliminary data.</text>
</comment>
<evidence type="ECO:0000313" key="3">
    <source>
        <dbReference type="Proteomes" id="UP000789342"/>
    </source>
</evidence>
<proteinExistence type="predicted"/>
<dbReference type="Proteomes" id="UP000789342">
    <property type="component" value="Unassembled WGS sequence"/>
</dbReference>
<accession>A0A9N9HWD5</accession>